<evidence type="ECO:0000313" key="3">
    <source>
        <dbReference type="Proteomes" id="UP000425817"/>
    </source>
</evidence>
<sequence>MAIFRGSKTWLALLAVPAFALLYQTLAYAAVPQACDLQSLFLLHALSFSALLGCLAPTLLSAHEWHRLGSAPRSDRILDSDAAMPAVRQRFMAAAATGVGALFTLVVAAQWFAAWVLSPCLH</sequence>
<dbReference type="RefSeq" id="WP_157611851.1">
    <property type="nucleotide sequence ID" value="NZ_CP046622.1"/>
</dbReference>
<name>A0A6I6HIG1_VARPD</name>
<dbReference type="EMBL" id="CP046622">
    <property type="protein sequence ID" value="QGW80657.1"/>
    <property type="molecule type" value="Genomic_DNA"/>
</dbReference>
<keyword evidence="1" id="KW-0812">Transmembrane</keyword>
<organism evidence="2 3">
    <name type="scientific">Variovorax paradoxus</name>
    <dbReference type="NCBI Taxonomy" id="34073"/>
    <lineage>
        <taxon>Bacteria</taxon>
        <taxon>Pseudomonadati</taxon>
        <taxon>Pseudomonadota</taxon>
        <taxon>Betaproteobacteria</taxon>
        <taxon>Burkholderiales</taxon>
        <taxon>Comamonadaceae</taxon>
        <taxon>Variovorax</taxon>
    </lineage>
</organism>
<accession>A0A6I6HIG1</accession>
<gene>
    <name evidence="2" type="ORF">GOQ09_03215</name>
</gene>
<keyword evidence="1" id="KW-1133">Transmembrane helix</keyword>
<dbReference type="Proteomes" id="UP000425817">
    <property type="component" value="Chromosome"/>
</dbReference>
<feature type="transmembrane region" description="Helical" evidence="1">
    <location>
        <begin position="39"/>
        <end position="60"/>
    </location>
</feature>
<proteinExistence type="predicted"/>
<protein>
    <submittedName>
        <fullName evidence="2">Uncharacterized protein</fullName>
    </submittedName>
</protein>
<dbReference type="OrthoDB" id="8757136at2"/>
<feature type="transmembrane region" description="Helical" evidence="1">
    <location>
        <begin position="91"/>
        <end position="117"/>
    </location>
</feature>
<dbReference type="AlphaFoldDB" id="A0A6I6HIG1"/>
<evidence type="ECO:0000256" key="1">
    <source>
        <dbReference type="SAM" id="Phobius"/>
    </source>
</evidence>
<keyword evidence="1" id="KW-0472">Membrane</keyword>
<reference evidence="2 3" key="1">
    <citation type="submission" date="2019-12" db="EMBL/GenBank/DDBJ databases">
        <title>Hybrid Genome Assemblies of two High G+C Isolates from Undergraduate Microbiology Courses.</title>
        <authorList>
            <person name="Ne Ville C.J."/>
            <person name="Enright D."/>
            <person name="Hernandez I."/>
            <person name="Dodsworth J."/>
            <person name="Orwin P.M."/>
        </authorList>
    </citation>
    <scope>NUCLEOTIDE SEQUENCE [LARGE SCALE GENOMIC DNA]</scope>
    <source>
        <strain evidence="2 3">CSUSB</strain>
    </source>
</reference>
<evidence type="ECO:0000313" key="2">
    <source>
        <dbReference type="EMBL" id="QGW80657.1"/>
    </source>
</evidence>